<evidence type="ECO:0000259" key="18">
    <source>
        <dbReference type="Pfam" id="PF22666"/>
    </source>
</evidence>
<dbReference type="Pfam" id="PF02836">
    <property type="entry name" value="Glyco_hydro_2_C"/>
    <property type="match status" value="1"/>
</dbReference>
<dbReference type="GO" id="GO:0005975">
    <property type="term" value="P:carbohydrate metabolic process"/>
    <property type="evidence" value="ECO:0007669"/>
    <property type="project" value="InterPro"/>
</dbReference>
<evidence type="ECO:0000256" key="4">
    <source>
        <dbReference type="ARBA" id="ARBA00007401"/>
    </source>
</evidence>
<comment type="catalytic activity">
    <reaction evidence="1">
        <text>Hydrolysis of terminal, non-reducing beta-D-mannose residues in beta-D-mannosides.</text>
        <dbReference type="EC" id="3.2.1.25"/>
    </reaction>
</comment>
<comment type="subunit">
    <text evidence="5">Monomer.</text>
</comment>
<dbReference type="Proteomes" id="UP000268535">
    <property type="component" value="Unassembled WGS sequence"/>
</dbReference>
<comment type="similarity">
    <text evidence="4">Belongs to the glycosyl hydrolase 2 family.</text>
</comment>
<dbReference type="FunFam" id="3.20.20.80:FF:000050">
    <property type="entry name" value="Beta-mannosidase B"/>
    <property type="match status" value="1"/>
</dbReference>
<sequence>MTAAMQAETPAATRVPRGEGVTDLTSAACTWRVTNTIGDRSVTAQVPGEIHTDLIRANIIDKPYYQDNHRKHRWVGLEDWTWSTEFEVKDAATEADRQHQLLVCEGLDTIAQITLNGQPVAKTSNQFRRYVFAVGRHLKSGKNSLAITFTSPIKYAQRESFSYPYKVPAINDEAQHGEPARNFIRKSQCSFSWDWGPAYPTVGIWQPIYLVDPTRTPWIQDAAVVVTPRFASPSDDDAPPTVESYHIAVAVRYHAPVQPAALQVRLPTLQGVEKALSVPASPTRVTAADDATATPATVNLELAVPASDVETWWPADHGSQPLYAIEIALGRVGVASRAGDDGRHVLHRRVAFRHVDLVEAPYDDQPGTSFFFEVNGVPVYAKGTNWIPGDCFQSRMTVDRVRHMLESCKEVGMNMVRVWGGGIYQPDHFYDLCDELGLMVWQECMFACAMYPASKSFLNNVAAEVSDQVRRLAHHPSIVLWSGNNENEQALVTHWFPECKNNPFLYTVDYDRLYHQVLAPLIAAIDPSRRYISSSPHCGTISRDPWIERYVPEKDVSQHAYGDFHHYNYACNPLDVATYPSPRFSSEFGYQSLPSYAILQTVLDASELTPGPWASKMLAYRNHHAKGQIEMLQQMRMVFPSVPDITAAEIVTKRATTEAMWHAWIYLSQLVQALGLRAQTEHYRRLRGSDAHCMGVLVWQCNDIWPAPTWACIEYDGTWKLAQDMFREFLGSQLVSIVLGTDETDEDTLLVYVCNDAQTPVRDARIVLEVRNAVTGQLVHERIQDNVNEQPLDSDVRMRVSSYAASPFAIAAASSEPADDEVKVTNAAATKDKTIVRARLMDAEEREISSSLWWHPTCLHGAGTQDPELTLRVDQVATFSPMRSTSTDAVVHVTVTAHAAPAYFVHLRLPRLPGRFSQNGFTLMPNESRTVAYMPWSTADLKALAQPITHDDITFQTLYHALHAVQA</sequence>
<accession>A0A4V1ITT4</accession>
<dbReference type="FunFam" id="2.60.120.260:FF:000060">
    <property type="entry name" value="Probable beta-mannosidase"/>
    <property type="match status" value="1"/>
</dbReference>
<evidence type="ECO:0000256" key="13">
    <source>
        <dbReference type="ARBA" id="ARBA00023295"/>
    </source>
</evidence>
<name>A0A4V1ITT4_9FUNG</name>
<dbReference type="Pfam" id="PF17753">
    <property type="entry name" value="Ig_mannosidase"/>
    <property type="match status" value="1"/>
</dbReference>
<evidence type="ECO:0000313" key="19">
    <source>
        <dbReference type="EMBL" id="RKO98167.1"/>
    </source>
</evidence>
<dbReference type="InterPro" id="IPR041625">
    <property type="entry name" value="Beta-mannosidase_Ig"/>
</dbReference>
<evidence type="ECO:0000259" key="17">
    <source>
        <dbReference type="Pfam" id="PF17753"/>
    </source>
</evidence>
<evidence type="ECO:0000256" key="10">
    <source>
        <dbReference type="ARBA" id="ARBA00023157"/>
    </source>
</evidence>
<organism evidence="19 20">
    <name type="scientific">Caulochytrium protostelioides</name>
    <dbReference type="NCBI Taxonomy" id="1555241"/>
    <lineage>
        <taxon>Eukaryota</taxon>
        <taxon>Fungi</taxon>
        <taxon>Fungi incertae sedis</taxon>
        <taxon>Chytridiomycota</taxon>
        <taxon>Chytridiomycota incertae sedis</taxon>
        <taxon>Chytridiomycetes</taxon>
        <taxon>Caulochytriales</taxon>
        <taxon>Caulochytriaceae</taxon>
        <taxon>Caulochytrium</taxon>
    </lineage>
</organism>
<keyword evidence="12" id="KW-0458">Lysosome</keyword>
<evidence type="ECO:0000256" key="8">
    <source>
        <dbReference type="ARBA" id="ARBA00022729"/>
    </source>
</evidence>
<dbReference type="Pfam" id="PF22666">
    <property type="entry name" value="Glyco_hydro_2_N2"/>
    <property type="match status" value="1"/>
</dbReference>
<evidence type="ECO:0000256" key="5">
    <source>
        <dbReference type="ARBA" id="ARBA00011245"/>
    </source>
</evidence>
<evidence type="ECO:0000313" key="20">
    <source>
        <dbReference type="Proteomes" id="UP000268535"/>
    </source>
</evidence>
<dbReference type="InterPro" id="IPR036156">
    <property type="entry name" value="Beta-gal/glucu_dom_sf"/>
</dbReference>
<evidence type="ECO:0000256" key="2">
    <source>
        <dbReference type="ARBA" id="ARBA00003150"/>
    </source>
</evidence>
<proteinExistence type="inferred from homology"/>
<feature type="domain" description="Beta-mannosidase-like galactose-binding" evidence="18">
    <location>
        <begin position="31"/>
        <end position="206"/>
    </location>
</feature>
<dbReference type="InterPro" id="IPR008979">
    <property type="entry name" value="Galactose-bd-like_sf"/>
</dbReference>
<dbReference type="Gene3D" id="3.20.20.80">
    <property type="entry name" value="Glycosidases"/>
    <property type="match status" value="1"/>
</dbReference>
<dbReference type="EC" id="3.2.1.25" evidence="6"/>
<dbReference type="Gene3D" id="2.60.120.260">
    <property type="entry name" value="Galactose-binding domain-like"/>
    <property type="match status" value="1"/>
</dbReference>
<dbReference type="GO" id="GO:0006516">
    <property type="term" value="P:glycoprotein catabolic process"/>
    <property type="evidence" value="ECO:0007669"/>
    <property type="project" value="TreeGrafter"/>
</dbReference>
<feature type="domain" description="Glycoside hydrolase family 2 catalytic" evidence="16">
    <location>
        <begin position="372"/>
        <end position="599"/>
    </location>
</feature>
<reference evidence="20" key="1">
    <citation type="journal article" date="2018" name="Nat. Microbiol.">
        <title>Leveraging single-cell genomics to expand the fungal tree of life.</title>
        <authorList>
            <person name="Ahrendt S.R."/>
            <person name="Quandt C.A."/>
            <person name="Ciobanu D."/>
            <person name="Clum A."/>
            <person name="Salamov A."/>
            <person name="Andreopoulos B."/>
            <person name="Cheng J.F."/>
            <person name="Woyke T."/>
            <person name="Pelin A."/>
            <person name="Henrissat B."/>
            <person name="Reynolds N.K."/>
            <person name="Benny G.L."/>
            <person name="Smith M.E."/>
            <person name="James T.Y."/>
            <person name="Grigoriev I.V."/>
        </authorList>
    </citation>
    <scope>NUCLEOTIDE SEQUENCE [LARGE SCALE GENOMIC DNA]</scope>
    <source>
        <strain evidence="20">ATCC 52028</strain>
    </source>
</reference>
<keyword evidence="8" id="KW-0732">Signal</keyword>
<dbReference type="InterPro" id="IPR013783">
    <property type="entry name" value="Ig-like_fold"/>
</dbReference>
<dbReference type="Gene3D" id="2.60.40.10">
    <property type="entry name" value="Immunoglobulins"/>
    <property type="match status" value="2"/>
</dbReference>
<dbReference type="SUPFAM" id="SSF51445">
    <property type="entry name" value="(Trans)glycosidases"/>
    <property type="match status" value="1"/>
</dbReference>
<keyword evidence="13" id="KW-0326">Glycosidase</keyword>
<comment type="subcellular location">
    <subcellularLocation>
        <location evidence="3">Lysosome</location>
    </subcellularLocation>
</comment>
<dbReference type="PANTHER" id="PTHR43730">
    <property type="entry name" value="BETA-MANNOSIDASE"/>
    <property type="match status" value="1"/>
</dbReference>
<evidence type="ECO:0000259" key="16">
    <source>
        <dbReference type="Pfam" id="PF02836"/>
    </source>
</evidence>
<comment type="function">
    <text evidence="2">Exoglycosidase that cleaves the single beta-linked mannose residue from the non-reducing end of all N-linked glycoprotein oligosaccharides.</text>
</comment>
<evidence type="ECO:0000256" key="11">
    <source>
        <dbReference type="ARBA" id="ARBA00023180"/>
    </source>
</evidence>
<evidence type="ECO:0000256" key="3">
    <source>
        <dbReference type="ARBA" id="ARBA00004371"/>
    </source>
</evidence>
<evidence type="ECO:0000256" key="9">
    <source>
        <dbReference type="ARBA" id="ARBA00022801"/>
    </source>
</evidence>
<evidence type="ECO:0000256" key="15">
    <source>
        <dbReference type="ARBA" id="ARBA00033445"/>
    </source>
</evidence>
<gene>
    <name evidence="19" type="ORF">CAUPRSCDRAFT_10223</name>
</gene>
<feature type="domain" description="Beta-mannosidase Ig-fold" evidence="17">
    <location>
        <begin position="885"/>
        <end position="949"/>
    </location>
</feature>
<protein>
    <recommendedName>
        <fullName evidence="7">Beta-mannosidase</fullName>
        <ecNumber evidence="6">3.2.1.25</ecNumber>
    </recommendedName>
    <alternativeName>
        <fullName evidence="14">Lysosomal beta A mannosidase</fullName>
    </alternativeName>
    <alternativeName>
        <fullName evidence="15">Mannanase</fullName>
    </alternativeName>
</protein>
<dbReference type="InterPro" id="IPR006103">
    <property type="entry name" value="Glyco_hydro_2_cat"/>
</dbReference>
<dbReference type="InterPro" id="IPR050887">
    <property type="entry name" value="Beta-mannosidase_GH2"/>
</dbReference>
<evidence type="ECO:0000256" key="6">
    <source>
        <dbReference type="ARBA" id="ARBA00012754"/>
    </source>
</evidence>
<dbReference type="UniPathway" id="UPA00280"/>
<evidence type="ECO:0000256" key="1">
    <source>
        <dbReference type="ARBA" id="ARBA00000829"/>
    </source>
</evidence>
<dbReference type="GO" id="GO:0004567">
    <property type="term" value="F:beta-mannosidase activity"/>
    <property type="evidence" value="ECO:0007669"/>
    <property type="project" value="UniProtKB-EC"/>
</dbReference>
<keyword evidence="9 19" id="KW-0378">Hydrolase</keyword>
<evidence type="ECO:0000256" key="7">
    <source>
        <dbReference type="ARBA" id="ARBA00015707"/>
    </source>
</evidence>
<dbReference type="EMBL" id="ML009111">
    <property type="protein sequence ID" value="RKO98167.1"/>
    <property type="molecule type" value="Genomic_DNA"/>
</dbReference>
<dbReference type="InterPro" id="IPR054593">
    <property type="entry name" value="Beta-mannosidase-like_N2"/>
</dbReference>
<dbReference type="InterPro" id="IPR017853">
    <property type="entry name" value="GH"/>
</dbReference>
<evidence type="ECO:0000256" key="12">
    <source>
        <dbReference type="ARBA" id="ARBA00023228"/>
    </source>
</evidence>
<keyword evidence="11" id="KW-0325">Glycoprotein</keyword>
<evidence type="ECO:0000256" key="14">
    <source>
        <dbReference type="ARBA" id="ARBA00032581"/>
    </source>
</evidence>
<dbReference type="SUPFAM" id="SSF49785">
    <property type="entry name" value="Galactose-binding domain-like"/>
    <property type="match status" value="1"/>
</dbReference>
<dbReference type="SUPFAM" id="SSF49303">
    <property type="entry name" value="beta-Galactosidase/glucuronidase domain"/>
    <property type="match status" value="2"/>
</dbReference>
<keyword evidence="10" id="KW-1015">Disulfide bond</keyword>
<dbReference type="AlphaFoldDB" id="A0A4V1ITT4"/>
<dbReference type="PANTHER" id="PTHR43730:SF1">
    <property type="entry name" value="BETA-MANNOSIDASE"/>
    <property type="match status" value="1"/>
</dbReference>